<protein>
    <submittedName>
        <fullName evidence="3">Uncharacterized protein</fullName>
    </submittedName>
</protein>
<comment type="caution">
    <text evidence="3">The sequence shown here is derived from an EMBL/GenBank/DDBJ whole genome shotgun (WGS) entry which is preliminary data.</text>
</comment>
<evidence type="ECO:0000313" key="4">
    <source>
        <dbReference type="Proteomes" id="UP000292702"/>
    </source>
</evidence>
<evidence type="ECO:0000256" key="2">
    <source>
        <dbReference type="SAM" id="SignalP"/>
    </source>
</evidence>
<reference evidence="3 4" key="1">
    <citation type="submission" date="2018-11" db="EMBL/GenBank/DDBJ databases">
        <title>Genome assembly of Steccherinum ochraceum LE-BIN_3174, the white-rot fungus of the Steccherinaceae family (The Residual Polyporoid clade, Polyporales, Basidiomycota).</title>
        <authorList>
            <person name="Fedorova T.V."/>
            <person name="Glazunova O.A."/>
            <person name="Landesman E.O."/>
            <person name="Moiseenko K.V."/>
            <person name="Psurtseva N.V."/>
            <person name="Savinova O.S."/>
            <person name="Shakhova N.V."/>
            <person name="Tyazhelova T.V."/>
            <person name="Vasina D.V."/>
        </authorList>
    </citation>
    <scope>NUCLEOTIDE SEQUENCE [LARGE SCALE GENOMIC DNA]</scope>
    <source>
        <strain evidence="3 4">LE-BIN_3174</strain>
    </source>
</reference>
<dbReference type="AlphaFoldDB" id="A0A4R0RMV4"/>
<name>A0A4R0RMV4_9APHY</name>
<organism evidence="3 4">
    <name type="scientific">Steccherinum ochraceum</name>
    <dbReference type="NCBI Taxonomy" id="92696"/>
    <lineage>
        <taxon>Eukaryota</taxon>
        <taxon>Fungi</taxon>
        <taxon>Dikarya</taxon>
        <taxon>Basidiomycota</taxon>
        <taxon>Agaricomycotina</taxon>
        <taxon>Agaricomycetes</taxon>
        <taxon>Polyporales</taxon>
        <taxon>Steccherinaceae</taxon>
        <taxon>Steccherinum</taxon>
    </lineage>
</organism>
<gene>
    <name evidence="3" type="ORF">EIP91_005134</name>
</gene>
<feature type="region of interest" description="Disordered" evidence="1">
    <location>
        <begin position="72"/>
        <end position="121"/>
    </location>
</feature>
<sequence>MRFAIIVSAILAAAASSVVAVPFHAQPREYDANAMVARNYNLVLRDVLQAIHTRELAHMDARVLSERTLDLAKRDPPPVPDEDRLSTKADVTPEAVAARASDPRGQAQARAAERAMDEQDNAEHTANVVAGRTAANPNVGVNIIRIGGTRTPSQNTNGRRGGPRVTYSPFAQR</sequence>
<feature type="compositionally biased region" description="Basic and acidic residues" evidence="1">
    <location>
        <begin position="111"/>
        <end position="121"/>
    </location>
</feature>
<dbReference type="EMBL" id="RWJN01000283">
    <property type="protein sequence ID" value="TCD63654.1"/>
    <property type="molecule type" value="Genomic_DNA"/>
</dbReference>
<feature type="region of interest" description="Disordered" evidence="1">
    <location>
        <begin position="145"/>
        <end position="173"/>
    </location>
</feature>
<accession>A0A4R0RMV4</accession>
<evidence type="ECO:0000313" key="3">
    <source>
        <dbReference type="EMBL" id="TCD63654.1"/>
    </source>
</evidence>
<feature type="chain" id="PRO_5020498828" evidence="2">
    <location>
        <begin position="21"/>
        <end position="173"/>
    </location>
</feature>
<keyword evidence="2" id="KW-0732">Signal</keyword>
<evidence type="ECO:0000256" key="1">
    <source>
        <dbReference type="SAM" id="MobiDB-lite"/>
    </source>
</evidence>
<dbReference type="Proteomes" id="UP000292702">
    <property type="component" value="Unassembled WGS sequence"/>
</dbReference>
<feature type="compositionally biased region" description="Basic and acidic residues" evidence="1">
    <location>
        <begin position="72"/>
        <end position="87"/>
    </location>
</feature>
<proteinExistence type="predicted"/>
<feature type="signal peptide" evidence="2">
    <location>
        <begin position="1"/>
        <end position="20"/>
    </location>
</feature>
<keyword evidence="4" id="KW-1185">Reference proteome</keyword>